<protein>
    <submittedName>
        <fullName evidence="2">GlcNAc-PI de-N-acetylase</fullName>
    </submittedName>
</protein>
<dbReference type="InterPro" id="IPR024078">
    <property type="entry name" value="LmbE-like_dom_sf"/>
</dbReference>
<dbReference type="SUPFAM" id="SSF102588">
    <property type="entry name" value="LmbE-like"/>
    <property type="match status" value="1"/>
</dbReference>
<sequence length="225" mass="24322">MMDVQPFPSDWQTALVLVAHPDDPEYGVGAAVARWTDAGKTVKYALASRGEVGIAGMPPEQAGPLREGEQRRSAAIVGVDDVSFWDFPDSDIRDTPELRAKIAETIVAVRPDVVVTLYSGPSWAPGAPNQRDHIEFAHAVAAAYDSLPDPPAWLFENGPDPTHCEVVDGYTDLAVSSLAAHEVYLSALDPQTSVVEQARKQVEMSTPALPGFGERTVGFILKRHH</sequence>
<accession>A0A100WRZ0</accession>
<dbReference type="PANTHER" id="PTHR12993:SF28">
    <property type="entry name" value="LMBE FAMILY PROTEIN"/>
    <property type="match status" value="1"/>
</dbReference>
<dbReference type="Pfam" id="PF02585">
    <property type="entry name" value="PIG-L"/>
    <property type="match status" value="1"/>
</dbReference>
<dbReference type="GO" id="GO:0016137">
    <property type="term" value="P:glycoside metabolic process"/>
    <property type="evidence" value="ECO:0007669"/>
    <property type="project" value="UniProtKB-ARBA"/>
</dbReference>
<proteinExistence type="predicted"/>
<dbReference type="AlphaFoldDB" id="A0A100WRZ0"/>
<reference evidence="3" key="2">
    <citation type="submission" date="2016-02" db="EMBL/GenBank/DDBJ databases">
        <title>Draft genome sequence of five rapidly growing Mycobacterium species.</title>
        <authorList>
            <person name="Katahira K."/>
            <person name="Gotou Y."/>
            <person name="Iida K."/>
            <person name="Ogura Y."/>
            <person name="Hayashi T."/>
        </authorList>
    </citation>
    <scope>NUCLEOTIDE SEQUENCE [LARGE SCALE GENOMIC DNA]</scope>
    <source>
        <strain evidence="3">JCM6368</strain>
    </source>
</reference>
<dbReference type="Gene3D" id="3.40.50.10320">
    <property type="entry name" value="LmbE-like"/>
    <property type="match status" value="1"/>
</dbReference>
<dbReference type="PANTHER" id="PTHR12993">
    <property type="entry name" value="N-ACETYLGLUCOSAMINYL-PHOSPHATIDYLINOSITOL DE-N-ACETYLASE-RELATED"/>
    <property type="match status" value="1"/>
</dbReference>
<dbReference type="EMBL" id="BCSZ01000032">
    <property type="protein sequence ID" value="GAT03438.1"/>
    <property type="molecule type" value="Genomic_DNA"/>
</dbReference>
<evidence type="ECO:0000313" key="2">
    <source>
        <dbReference type="EMBL" id="GAT03438.1"/>
    </source>
</evidence>
<dbReference type="InterPro" id="IPR003737">
    <property type="entry name" value="GlcNAc_PI_deacetylase-related"/>
</dbReference>
<evidence type="ECO:0000256" key="1">
    <source>
        <dbReference type="ARBA" id="ARBA00022833"/>
    </source>
</evidence>
<dbReference type="GO" id="GO:0016811">
    <property type="term" value="F:hydrolase activity, acting on carbon-nitrogen (but not peptide) bonds, in linear amides"/>
    <property type="evidence" value="ECO:0007669"/>
    <property type="project" value="TreeGrafter"/>
</dbReference>
<gene>
    <name evidence="2" type="ORF">RMCFA_3550</name>
</gene>
<comment type="caution">
    <text evidence="2">The sequence shown here is derived from an EMBL/GenBank/DDBJ whole genome shotgun (WGS) entry which is preliminary data.</text>
</comment>
<name>A0A100WRZ0_MYCFO</name>
<keyword evidence="1" id="KW-0862">Zinc</keyword>
<organism evidence="2 3">
    <name type="scientific">Mycolicibacterium fortuitum subsp. acetamidolyticum</name>
    <dbReference type="NCBI Taxonomy" id="144550"/>
    <lineage>
        <taxon>Bacteria</taxon>
        <taxon>Bacillati</taxon>
        <taxon>Actinomycetota</taxon>
        <taxon>Actinomycetes</taxon>
        <taxon>Mycobacteriales</taxon>
        <taxon>Mycobacteriaceae</taxon>
        <taxon>Mycolicibacterium</taxon>
    </lineage>
</organism>
<evidence type="ECO:0000313" key="3">
    <source>
        <dbReference type="Proteomes" id="UP000069705"/>
    </source>
</evidence>
<dbReference type="Proteomes" id="UP000069705">
    <property type="component" value="Unassembled WGS sequence"/>
</dbReference>
<reference evidence="2 3" key="1">
    <citation type="journal article" date="2016" name="Genome Announc.">
        <title>Draft Genome Sequences of Five Rapidly Growing Mycobacterium Species, M. thermoresistibile, M. fortuitum subsp. acetamidolyticum, M. canariasense, M. brisbanense, and M. novocastrense.</title>
        <authorList>
            <person name="Katahira K."/>
            <person name="Ogura Y."/>
            <person name="Gotoh Y."/>
            <person name="Hayashi T."/>
        </authorList>
    </citation>
    <scope>NUCLEOTIDE SEQUENCE [LARGE SCALE GENOMIC DNA]</scope>
    <source>
        <strain evidence="2 3">JCM6368</strain>
    </source>
</reference>